<dbReference type="AlphaFoldDB" id="A0A5J4X5S0"/>
<keyword evidence="2" id="KW-0732">Signal</keyword>
<evidence type="ECO:0000313" key="3">
    <source>
        <dbReference type="EMBL" id="KAA6402182.1"/>
    </source>
</evidence>
<feature type="signal peptide" evidence="2">
    <location>
        <begin position="1"/>
        <end position="20"/>
    </location>
</feature>
<protein>
    <submittedName>
        <fullName evidence="3">Uncharacterized protein</fullName>
    </submittedName>
</protein>
<organism evidence="3 4">
    <name type="scientific">Streblomastix strix</name>
    <dbReference type="NCBI Taxonomy" id="222440"/>
    <lineage>
        <taxon>Eukaryota</taxon>
        <taxon>Metamonada</taxon>
        <taxon>Preaxostyla</taxon>
        <taxon>Oxymonadida</taxon>
        <taxon>Streblomastigidae</taxon>
        <taxon>Streblomastix</taxon>
    </lineage>
</organism>
<evidence type="ECO:0000313" key="4">
    <source>
        <dbReference type="Proteomes" id="UP000324800"/>
    </source>
</evidence>
<gene>
    <name evidence="3" type="ORF">EZS28_002292</name>
</gene>
<name>A0A5J4X5S0_9EUKA</name>
<dbReference type="EMBL" id="SNRW01000275">
    <property type="protein sequence ID" value="KAA6402182.1"/>
    <property type="molecule type" value="Genomic_DNA"/>
</dbReference>
<evidence type="ECO:0000256" key="2">
    <source>
        <dbReference type="SAM" id="SignalP"/>
    </source>
</evidence>
<keyword evidence="1" id="KW-0472">Membrane</keyword>
<feature type="transmembrane region" description="Helical" evidence="1">
    <location>
        <begin position="359"/>
        <end position="378"/>
    </location>
</feature>
<feature type="chain" id="PRO_5023939493" evidence="2">
    <location>
        <begin position="21"/>
        <end position="379"/>
    </location>
</feature>
<accession>A0A5J4X5S0</accession>
<sequence>MLIFVLIFSQFLFGARNTDTFEFYHDKVFIYNDQLIIDSTSPDIINVTSRPVLPNVNKDADYFQFIYYEQIQSLKGFTPLGFNSSKCPVINDYTSASKRALISIAAYAYNNTVNIDPSITYAMEALPNDVIKKVKTNNVIQEEKGEVQRNCNPAQNYLDASFEINGVVDSDCVSNEIVLPGHTDAPGTALPPIPTICDDNITAINKFLTNYKFGYFEGAGSEDLKEILIRYGPILTEKNEIIFGWGDYIQEESSQKFYIWHVARVIPQQVVADSTTYTDYSIQTSYIFFGSEGISEGSPNGVSGRFIFDGSFLPQPNYCDSIAVTTPKEDCPCPQIGTDEYERDPRHTSDRDICASGSFRAILSVVVVAVVLPVMMLFW</sequence>
<keyword evidence="1" id="KW-0812">Transmembrane</keyword>
<proteinExistence type="predicted"/>
<comment type="caution">
    <text evidence="3">The sequence shown here is derived from an EMBL/GenBank/DDBJ whole genome shotgun (WGS) entry which is preliminary data.</text>
</comment>
<dbReference type="Proteomes" id="UP000324800">
    <property type="component" value="Unassembled WGS sequence"/>
</dbReference>
<reference evidence="3 4" key="1">
    <citation type="submission" date="2019-03" db="EMBL/GenBank/DDBJ databases">
        <title>Single cell metagenomics reveals metabolic interactions within the superorganism composed of flagellate Streblomastix strix and complex community of Bacteroidetes bacteria on its surface.</title>
        <authorList>
            <person name="Treitli S.C."/>
            <person name="Kolisko M."/>
            <person name="Husnik F."/>
            <person name="Keeling P."/>
            <person name="Hampl V."/>
        </authorList>
    </citation>
    <scope>NUCLEOTIDE SEQUENCE [LARGE SCALE GENOMIC DNA]</scope>
    <source>
        <strain evidence="3">ST1C</strain>
    </source>
</reference>
<evidence type="ECO:0000256" key="1">
    <source>
        <dbReference type="SAM" id="Phobius"/>
    </source>
</evidence>
<keyword evidence="1" id="KW-1133">Transmembrane helix</keyword>